<dbReference type="GO" id="GO:0051213">
    <property type="term" value="F:dioxygenase activity"/>
    <property type="evidence" value="ECO:0007669"/>
    <property type="project" value="UniProtKB-KW"/>
</dbReference>
<dbReference type="InterPro" id="IPR050411">
    <property type="entry name" value="AlphaKG_dependent_hydroxylases"/>
</dbReference>
<organism evidence="8">
    <name type="scientific">uncultured Actinomycetospora sp</name>
    <dbReference type="NCBI Taxonomy" id="1135996"/>
    <lineage>
        <taxon>Bacteria</taxon>
        <taxon>Bacillati</taxon>
        <taxon>Actinomycetota</taxon>
        <taxon>Actinomycetes</taxon>
        <taxon>Pseudonocardiales</taxon>
        <taxon>Pseudonocardiaceae</taxon>
        <taxon>Actinomycetospora</taxon>
        <taxon>environmental samples</taxon>
    </lineage>
</organism>
<accession>A0A6J4JR62</accession>
<dbReference type="InterPro" id="IPR042098">
    <property type="entry name" value="TauD-like_sf"/>
</dbReference>
<protein>
    <recommendedName>
        <fullName evidence="7">TauD/TfdA-like domain-containing protein</fullName>
    </recommendedName>
</protein>
<dbReference type="PANTHER" id="PTHR10696:SF25">
    <property type="entry name" value="OXIDOREDUCTASE AIM17-RELATED"/>
    <property type="match status" value="1"/>
</dbReference>
<keyword evidence="5" id="KW-0560">Oxidoreductase</keyword>
<proteinExistence type="inferred from homology"/>
<dbReference type="GO" id="GO:0046872">
    <property type="term" value="F:metal ion binding"/>
    <property type="evidence" value="ECO:0007669"/>
    <property type="project" value="UniProtKB-KW"/>
</dbReference>
<reference evidence="8" key="1">
    <citation type="submission" date="2020-02" db="EMBL/GenBank/DDBJ databases">
        <authorList>
            <person name="Meier V. D."/>
        </authorList>
    </citation>
    <scope>NUCLEOTIDE SEQUENCE</scope>
    <source>
        <strain evidence="8">AVDCRST_MAG54</strain>
    </source>
</reference>
<name>A0A6J4JR62_9PSEU</name>
<comment type="similarity">
    <text evidence="2">Belongs to the gamma-BBH/TMLD family.</text>
</comment>
<dbReference type="InterPro" id="IPR003819">
    <property type="entry name" value="TauD/TfdA-like"/>
</dbReference>
<dbReference type="AlphaFoldDB" id="A0A6J4JR62"/>
<dbReference type="Gene3D" id="3.30.2020.30">
    <property type="match status" value="1"/>
</dbReference>
<feature type="non-terminal residue" evidence="8">
    <location>
        <position position="1"/>
    </location>
</feature>
<evidence type="ECO:0000256" key="5">
    <source>
        <dbReference type="ARBA" id="ARBA00023002"/>
    </source>
</evidence>
<keyword evidence="3" id="KW-0479">Metal-binding</keyword>
<feature type="domain" description="TauD/TfdA-like" evidence="7">
    <location>
        <begin position="98"/>
        <end position="322"/>
    </location>
</feature>
<evidence type="ECO:0000256" key="4">
    <source>
        <dbReference type="ARBA" id="ARBA00022964"/>
    </source>
</evidence>
<dbReference type="PANTHER" id="PTHR10696">
    <property type="entry name" value="GAMMA-BUTYROBETAINE HYDROXYLASE-RELATED"/>
    <property type="match status" value="1"/>
</dbReference>
<evidence type="ECO:0000259" key="7">
    <source>
        <dbReference type="Pfam" id="PF02668"/>
    </source>
</evidence>
<dbReference type="Pfam" id="PF02668">
    <property type="entry name" value="TauD"/>
    <property type="match status" value="1"/>
</dbReference>
<evidence type="ECO:0000313" key="8">
    <source>
        <dbReference type="EMBL" id="CAA9284823.1"/>
    </source>
</evidence>
<evidence type="ECO:0000256" key="3">
    <source>
        <dbReference type="ARBA" id="ARBA00022723"/>
    </source>
</evidence>
<evidence type="ECO:0000256" key="6">
    <source>
        <dbReference type="ARBA" id="ARBA00023004"/>
    </source>
</evidence>
<dbReference type="InterPro" id="IPR038492">
    <property type="entry name" value="GBBH-like_N_sf"/>
</dbReference>
<keyword evidence="6" id="KW-0408">Iron</keyword>
<evidence type="ECO:0000256" key="2">
    <source>
        <dbReference type="ARBA" id="ARBA00008654"/>
    </source>
</evidence>
<gene>
    <name evidence="8" type="ORF">AVDCRST_MAG54-3930</name>
</gene>
<sequence>TSWAAADRVALSGERKLLTAEIDENIAPMSASYDTTHGLAVLWNDGQACVYSPGWLDRHDYSDSARAARRFTPTLWDEQAQPPPRFTHEEVLGSTEGQLAYLDAVRAFGAAIVSGVPSVDGEAERFAETIGHVREIAFERVHNVRTDPAGYSVAHTSGELKPHTDIPSYAWPPSIQLLHFLTNQADGGESTLTDGWAAAAELRRSHPHYFDVLARTPVPFQVFSDQEDTATEAPIISLAPGGEVQMIRFSNHTVQPLSLPFDEVETFYDAYRALGRIIDSGRYRATFMSHDGDLITVHGHRVMHGRLPFKPASGARHLQDVYMEFEDLTARARVLRGAHQPLPAQGPTQTL</sequence>
<dbReference type="SUPFAM" id="SSF51197">
    <property type="entry name" value="Clavaminate synthase-like"/>
    <property type="match status" value="1"/>
</dbReference>
<dbReference type="EMBL" id="CADCTH010000499">
    <property type="protein sequence ID" value="CAA9284823.1"/>
    <property type="molecule type" value="Genomic_DNA"/>
</dbReference>
<evidence type="ECO:0000256" key="1">
    <source>
        <dbReference type="ARBA" id="ARBA00001954"/>
    </source>
</evidence>
<dbReference type="GO" id="GO:0045329">
    <property type="term" value="P:carnitine biosynthetic process"/>
    <property type="evidence" value="ECO:0007669"/>
    <property type="project" value="TreeGrafter"/>
</dbReference>
<dbReference type="Gene3D" id="3.60.130.10">
    <property type="entry name" value="Clavaminate synthase-like"/>
    <property type="match status" value="1"/>
</dbReference>
<comment type="cofactor">
    <cofactor evidence="1">
        <name>Fe(2+)</name>
        <dbReference type="ChEBI" id="CHEBI:29033"/>
    </cofactor>
</comment>
<keyword evidence="4" id="KW-0223">Dioxygenase</keyword>